<evidence type="ECO:0000313" key="15">
    <source>
        <dbReference type="EMBL" id="MFC6039368.1"/>
    </source>
</evidence>
<dbReference type="RefSeq" id="WP_377733444.1">
    <property type="nucleotide sequence ID" value="NZ_JBHSRI010000009.1"/>
</dbReference>
<dbReference type="PIRSF" id="PIRSF000171">
    <property type="entry name" value="SDHA_APRA_LASPO"/>
    <property type="match status" value="1"/>
</dbReference>
<dbReference type="InterPro" id="IPR015939">
    <property type="entry name" value="Fum_Rdtase/Succ_DH_flav-like_C"/>
</dbReference>
<comment type="cofactor">
    <cofactor evidence="1 12">
        <name>FAD</name>
        <dbReference type="ChEBI" id="CHEBI:57692"/>
    </cofactor>
</comment>
<protein>
    <recommendedName>
        <fullName evidence="5 11">L-aspartate oxidase</fullName>
        <ecNumber evidence="4 11">1.4.3.16</ecNumber>
    </recommendedName>
</protein>
<dbReference type="Pfam" id="PF00890">
    <property type="entry name" value="FAD_binding_2"/>
    <property type="match status" value="1"/>
</dbReference>
<evidence type="ECO:0000256" key="1">
    <source>
        <dbReference type="ARBA" id="ARBA00001974"/>
    </source>
</evidence>
<dbReference type="InterPro" id="IPR036188">
    <property type="entry name" value="FAD/NAD-bd_sf"/>
</dbReference>
<dbReference type="Gene3D" id="3.90.700.10">
    <property type="entry name" value="Succinate dehydrogenase/fumarate reductase flavoprotein, catalytic domain"/>
    <property type="match status" value="1"/>
</dbReference>
<evidence type="ECO:0000256" key="10">
    <source>
        <dbReference type="ARBA" id="ARBA00048305"/>
    </source>
</evidence>
<evidence type="ECO:0000256" key="4">
    <source>
        <dbReference type="ARBA" id="ARBA00012173"/>
    </source>
</evidence>
<dbReference type="Pfam" id="PF02910">
    <property type="entry name" value="Succ_DH_flav_C"/>
    <property type="match status" value="1"/>
</dbReference>
<dbReference type="PRINTS" id="PR00368">
    <property type="entry name" value="FADPNR"/>
</dbReference>
<evidence type="ECO:0000256" key="2">
    <source>
        <dbReference type="ARBA" id="ARBA00004950"/>
    </source>
</evidence>
<dbReference type="Gene3D" id="3.50.50.60">
    <property type="entry name" value="FAD/NAD(P)-binding domain"/>
    <property type="match status" value="1"/>
</dbReference>
<dbReference type="Proteomes" id="UP001596170">
    <property type="component" value="Unassembled WGS sequence"/>
</dbReference>
<dbReference type="GO" id="GO:0008734">
    <property type="term" value="F:L-aspartate oxidase activity"/>
    <property type="evidence" value="ECO:0007669"/>
    <property type="project" value="UniProtKB-EC"/>
</dbReference>
<comment type="similarity">
    <text evidence="3 12">Belongs to the FAD-dependent oxidoreductase 2 family. NadB subfamily.</text>
</comment>
<keyword evidence="16" id="KW-1185">Reference proteome</keyword>
<evidence type="ECO:0000256" key="7">
    <source>
        <dbReference type="ARBA" id="ARBA00022642"/>
    </source>
</evidence>
<dbReference type="PANTHER" id="PTHR42716:SF2">
    <property type="entry name" value="L-ASPARTATE OXIDASE, CHLOROPLASTIC"/>
    <property type="match status" value="1"/>
</dbReference>
<evidence type="ECO:0000256" key="3">
    <source>
        <dbReference type="ARBA" id="ARBA00008562"/>
    </source>
</evidence>
<keyword evidence="7 12" id="KW-0662">Pyridine nucleotide biosynthesis</keyword>
<evidence type="ECO:0000259" key="14">
    <source>
        <dbReference type="Pfam" id="PF02910"/>
    </source>
</evidence>
<gene>
    <name evidence="15" type="primary">nadB</name>
    <name evidence="15" type="ORF">ACFPYN_08025</name>
</gene>
<keyword evidence="9 12" id="KW-0560">Oxidoreductase</keyword>
<reference evidence="16" key="1">
    <citation type="journal article" date="2019" name="Int. J. Syst. Evol. Microbiol.">
        <title>The Global Catalogue of Microorganisms (GCM) 10K type strain sequencing project: providing services to taxonomists for standard genome sequencing and annotation.</title>
        <authorList>
            <consortium name="The Broad Institute Genomics Platform"/>
            <consortium name="The Broad Institute Genome Sequencing Center for Infectious Disease"/>
            <person name="Wu L."/>
            <person name="Ma J."/>
        </authorList>
    </citation>
    <scope>NUCLEOTIDE SEQUENCE [LARGE SCALE GENOMIC DNA]</scope>
    <source>
        <strain evidence="16">CCUG 54527</strain>
    </source>
</reference>
<dbReference type="SUPFAM" id="SSF46977">
    <property type="entry name" value="Succinate dehydrogenase/fumarate reductase flavoprotein C-terminal domain"/>
    <property type="match status" value="1"/>
</dbReference>
<evidence type="ECO:0000256" key="9">
    <source>
        <dbReference type="ARBA" id="ARBA00023002"/>
    </source>
</evidence>
<dbReference type="NCBIfam" id="TIGR00551">
    <property type="entry name" value="nadB"/>
    <property type="match status" value="1"/>
</dbReference>
<dbReference type="SUPFAM" id="SSF56425">
    <property type="entry name" value="Succinate dehydrogenase/fumarate reductase flavoprotein, catalytic domain"/>
    <property type="match status" value="1"/>
</dbReference>
<comment type="subcellular location">
    <subcellularLocation>
        <location evidence="12">Cytoplasm</location>
    </subcellularLocation>
</comment>
<dbReference type="InterPro" id="IPR037099">
    <property type="entry name" value="Fum_R/Succ_DH_flav-like_C_sf"/>
</dbReference>
<comment type="caution">
    <text evidence="15">The sequence shown here is derived from an EMBL/GenBank/DDBJ whole genome shotgun (WGS) entry which is preliminary data.</text>
</comment>
<sequence length="513" mass="56447">MFDICIIGGGVAGLMLAHSLPSSMSIAILTKEDPFTSNTALAQGGIAASLATYDSPSRHAVDTMLATANHAHSERVDILVQEGKMLVEKLMSQGLPYDTTTNGNPNLGQEAAHTQRRILHAGGDQTGKMLMQYLLKQTQEKVTRLPFHAVLQLQINEGRCTGVIVSDEHGHRHFIQARHVILATGGIGQLYSQTSNSSVATGDGLSLAYHAGAILEDLEFVQFHPTIFTLNGKSCGLISEAVRGEGAFLVNQDGERVMQDVHPLLELAPRDIVARVIEWHWQKGDPVFLDARHIYRFDQKFPSIYANCMSHGVNPVQDLLPVRPGAHFHMGGVQTNDVGETSVSQLYAIGEVASTGVHGANRLASNSLLEGLVFAQRLAKRLQEKVTPQGFKHSIQVYSKLMNTCHFNVMQLRMTEQVGIIRTGASLHAFVNDFPLHPLNLTDYTNQEIDYIHRYTAGSLIAKSALLRTESRGGHYRHDYPTSCDEWTGKVIEQSIYGVSISTRKIERKETVK</sequence>
<evidence type="ECO:0000256" key="6">
    <source>
        <dbReference type="ARBA" id="ARBA00022630"/>
    </source>
</evidence>
<keyword evidence="6 12" id="KW-0285">Flavoprotein</keyword>
<accession>A0ABW1L7L6</accession>
<keyword evidence="8 12" id="KW-0274">FAD</keyword>
<dbReference type="EMBL" id="JBHSRI010000009">
    <property type="protein sequence ID" value="MFC6039368.1"/>
    <property type="molecule type" value="Genomic_DNA"/>
</dbReference>
<comment type="function">
    <text evidence="12">Catalyzes the oxidation of L-aspartate to iminoaspartate.</text>
</comment>
<dbReference type="InterPro" id="IPR003953">
    <property type="entry name" value="FAD-dep_OxRdtase_2_FAD-bd"/>
</dbReference>
<comment type="catalytic activity">
    <reaction evidence="10">
        <text>L-aspartate + O2 = iminosuccinate + H2O2</text>
        <dbReference type="Rhea" id="RHEA:25876"/>
        <dbReference type="ChEBI" id="CHEBI:15379"/>
        <dbReference type="ChEBI" id="CHEBI:16240"/>
        <dbReference type="ChEBI" id="CHEBI:29991"/>
        <dbReference type="ChEBI" id="CHEBI:77875"/>
        <dbReference type="EC" id="1.4.3.16"/>
    </reaction>
    <physiologicalReaction direction="left-to-right" evidence="10">
        <dbReference type="Rhea" id="RHEA:25877"/>
    </physiologicalReaction>
</comment>
<comment type="pathway">
    <text evidence="2 12">Cofactor biosynthesis; NAD(+) biosynthesis; iminoaspartate from L-aspartate (oxidase route): step 1/1.</text>
</comment>
<dbReference type="InterPro" id="IPR027477">
    <property type="entry name" value="Succ_DH/fumarate_Rdtase_cat_sf"/>
</dbReference>
<evidence type="ECO:0000313" key="16">
    <source>
        <dbReference type="Proteomes" id="UP001596170"/>
    </source>
</evidence>
<dbReference type="InterPro" id="IPR005288">
    <property type="entry name" value="NadB"/>
</dbReference>
<evidence type="ECO:0000256" key="5">
    <source>
        <dbReference type="ARBA" id="ARBA00021901"/>
    </source>
</evidence>
<dbReference type="PANTHER" id="PTHR42716">
    <property type="entry name" value="L-ASPARTATE OXIDASE"/>
    <property type="match status" value="1"/>
</dbReference>
<name>A0ABW1L7L6_9BACL</name>
<organism evidence="15 16">
    <name type="scientific">Paenisporosarcina macmurdoensis</name>
    <dbReference type="NCBI Taxonomy" id="212659"/>
    <lineage>
        <taxon>Bacteria</taxon>
        <taxon>Bacillati</taxon>
        <taxon>Bacillota</taxon>
        <taxon>Bacilli</taxon>
        <taxon>Bacillales</taxon>
        <taxon>Caryophanaceae</taxon>
        <taxon>Paenisporosarcina</taxon>
    </lineage>
</organism>
<feature type="domain" description="FAD-dependent oxidoreductase 2 FAD-binding" evidence="13">
    <location>
        <begin position="3"/>
        <end position="368"/>
    </location>
</feature>
<proteinExistence type="inferred from homology"/>
<evidence type="ECO:0000256" key="12">
    <source>
        <dbReference type="RuleBase" id="RU362049"/>
    </source>
</evidence>
<evidence type="ECO:0000256" key="11">
    <source>
        <dbReference type="NCBIfam" id="TIGR00551"/>
    </source>
</evidence>
<evidence type="ECO:0000256" key="8">
    <source>
        <dbReference type="ARBA" id="ARBA00022827"/>
    </source>
</evidence>
<feature type="domain" description="Fumarate reductase/succinate dehydrogenase flavoprotein-like C-terminal" evidence="14">
    <location>
        <begin position="457"/>
        <end position="488"/>
    </location>
</feature>
<evidence type="ECO:0000259" key="13">
    <source>
        <dbReference type="Pfam" id="PF00890"/>
    </source>
</evidence>
<dbReference type="EC" id="1.4.3.16" evidence="4 11"/>
<dbReference type="SUPFAM" id="SSF51905">
    <property type="entry name" value="FAD/NAD(P)-binding domain"/>
    <property type="match status" value="1"/>
</dbReference>
<dbReference type="Gene3D" id="1.20.58.100">
    <property type="entry name" value="Fumarate reductase/succinate dehydrogenase flavoprotein-like, C-terminal domain"/>
    <property type="match status" value="1"/>
</dbReference>